<proteinExistence type="inferred from homology"/>
<dbReference type="RefSeq" id="WP_224826981.1">
    <property type="nucleotide sequence ID" value="NZ_JAIVEF010000001.1"/>
</dbReference>
<dbReference type="PROSITE" id="PS00583">
    <property type="entry name" value="PFKB_KINASES_1"/>
    <property type="match status" value="1"/>
</dbReference>
<evidence type="ECO:0000256" key="3">
    <source>
        <dbReference type="ARBA" id="ARBA00022777"/>
    </source>
</evidence>
<dbReference type="Gene3D" id="3.40.1190.20">
    <property type="match status" value="1"/>
</dbReference>
<keyword evidence="7" id="KW-1185">Reference proteome</keyword>
<reference evidence="6 7" key="1">
    <citation type="journal article" date="2019" name="Int. J. Syst. Evol. Microbiol.">
        <title>The Global Catalogue of Microorganisms (GCM) 10K type strain sequencing project: providing services to taxonomists for standard genome sequencing and annotation.</title>
        <authorList>
            <consortium name="The Broad Institute Genomics Platform"/>
            <consortium name="The Broad Institute Genome Sequencing Center for Infectious Disease"/>
            <person name="Wu L."/>
            <person name="Ma J."/>
        </authorList>
    </citation>
    <scope>NUCLEOTIDE SEQUENCE [LARGE SCALE GENOMIC DNA]</scope>
    <source>
        <strain evidence="6 7">CGMCC 1.15824</strain>
    </source>
</reference>
<dbReference type="EMBL" id="JBHSJG010000036">
    <property type="protein sequence ID" value="MFC4988044.1"/>
    <property type="molecule type" value="Genomic_DNA"/>
</dbReference>
<comment type="caution">
    <text evidence="6">The sequence shown here is derived from an EMBL/GenBank/DDBJ whole genome shotgun (WGS) entry which is preliminary data.</text>
</comment>
<dbReference type="SUPFAM" id="SSF53613">
    <property type="entry name" value="Ribokinase-like"/>
    <property type="match status" value="1"/>
</dbReference>
<dbReference type="InterPro" id="IPR002173">
    <property type="entry name" value="Carboh/pur_kinase_PfkB_CS"/>
</dbReference>
<dbReference type="InterPro" id="IPR011611">
    <property type="entry name" value="PfkB_dom"/>
</dbReference>
<comment type="similarity">
    <text evidence="1 4">Belongs to the carbohydrate kinase PfkB family.</text>
</comment>
<protein>
    <submittedName>
        <fullName evidence="6">Carbohydrate kinase family protein</fullName>
        <ecNumber evidence="6">2.7.1.-</ecNumber>
    </submittedName>
</protein>
<accession>A0ABD5QG19</accession>
<sequence>MGPVLAAGHVNCDVIVRVDRLPEPDAESAIRSFDRSCGGSAANVAVSLSRLSVPAGIVGSVGTDEAGARAAATLEREGVSTAGLREAPEGPTAVKHVLVDDRGEVALLGTDGVNEAIEPGDVDPERVRRAGHVHLTSQRPATAARIARVASEAGVGVSFDPGRRVGERTYDGVFAHVDTVFATAREAESLPEDGDYALVVTDGADGAELRTAEGRRHHPGFAVDTVDTTGAGDAFAAGFLAATLEGACEKRALAYGNACGAMATTSEGAQTGPDRARLERFLDARN</sequence>
<dbReference type="PROSITE" id="PS00584">
    <property type="entry name" value="PFKB_KINASES_2"/>
    <property type="match status" value="1"/>
</dbReference>
<organism evidence="6 7">
    <name type="scientific">Saliphagus infecundisoli</name>
    <dbReference type="NCBI Taxonomy" id="1849069"/>
    <lineage>
        <taxon>Archaea</taxon>
        <taxon>Methanobacteriati</taxon>
        <taxon>Methanobacteriota</taxon>
        <taxon>Stenosarchaea group</taxon>
        <taxon>Halobacteria</taxon>
        <taxon>Halobacteriales</taxon>
        <taxon>Natrialbaceae</taxon>
        <taxon>Saliphagus</taxon>
    </lineage>
</organism>
<dbReference type="PANTHER" id="PTHR10584:SF166">
    <property type="entry name" value="RIBOKINASE"/>
    <property type="match status" value="1"/>
</dbReference>
<dbReference type="GO" id="GO:0006796">
    <property type="term" value="P:phosphate-containing compound metabolic process"/>
    <property type="evidence" value="ECO:0007669"/>
    <property type="project" value="UniProtKB-ARBA"/>
</dbReference>
<dbReference type="AlphaFoldDB" id="A0ABD5QG19"/>
<evidence type="ECO:0000256" key="1">
    <source>
        <dbReference type="ARBA" id="ARBA00010688"/>
    </source>
</evidence>
<dbReference type="InterPro" id="IPR029056">
    <property type="entry name" value="Ribokinase-like"/>
</dbReference>
<dbReference type="PANTHER" id="PTHR10584">
    <property type="entry name" value="SUGAR KINASE"/>
    <property type="match status" value="1"/>
</dbReference>
<keyword evidence="3 4" id="KW-0418">Kinase</keyword>
<evidence type="ECO:0000256" key="4">
    <source>
        <dbReference type="RuleBase" id="RU003704"/>
    </source>
</evidence>
<dbReference type="Pfam" id="PF00294">
    <property type="entry name" value="PfkB"/>
    <property type="match status" value="1"/>
</dbReference>
<evidence type="ECO:0000313" key="6">
    <source>
        <dbReference type="EMBL" id="MFC4988044.1"/>
    </source>
</evidence>
<dbReference type="PRINTS" id="PR00990">
    <property type="entry name" value="RIBOKINASE"/>
</dbReference>
<evidence type="ECO:0000313" key="7">
    <source>
        <dbReference type="Proteomes" id="UP001595925"/>
    </source>
</evidence>
<dbReference type="GO" id="GO:0016301">
    <property type="term" value="F:kinase activity"/>
    <property type="evidence" value="ECO:0007669"/>
    <property type="project" value="UniProtKB-KW"/>
</dbReference>
<gene>
    <name evidence="6" type="ORF">ACFPFO_09815</name>
</gene>
<evidence type="ECO:0000256" key="2">
    <source>
        <dbReference type="ARBA" id="ARBA00022679"/>
    </source>
</evidence>
<dbReference type="InterPro" id="IPR002139">
    <property type="entry name" value="Ribo/fructo_kinase"/>
</dbReference>
<feature type="domain" description="Carbohydrate kinase PfkB" evidence="5">
    <location>
        <begin position="4"/>
        <end position="272"/>
    </location>
</feature>
<evidence type="ECO:0000259" key="5">
    <source>
        <dbReference type="Pfam" id="PF00294"/>
    </source>
</evidence>
<dbReference type="EC" id="2.7.1.-" evidence="6"/>
<keyword evidence="2 4" id="KW-0808">Transferase</keyword>
<dbReference type="Proteomes" id="UP001595925">
    <property type="component" value="Unassembled WGS sequence"/>
</dbReference>
<name>A0ABD5QG19_9EURY</name>